<dbReference type="GO" id="GO:0005737">
    <property type="term" value="C:cytoplasm"/>
    <property type="evidence" value="ECO:0007669"/>
    <property type="project" value="TreeGrafter"/>
</dbReference>
<organism evidence="3 4">
    <name type="scientific">Tistrella mobilis (strain KA081020-065)</name>
    <dbReference type="NCBI Taxonomy" id="1110502"/>
    <lineage>
        <taxon>Bacteria</taxon>
        <taxon>Pseudomonadati</taxon>
        <taxon>Pseudomonadota</taxon>
        <taxon>Alphaproteobacteria</taxon>
        <taxon>Geminicoccales</taxon>
        <taxon>Geminicoccaceae</taxon>
        <taxon>Tistrella</taxon>
    </lineage>
</organism>
<evidence type="ECO:0000256" key="2">
    <source>
        <dbReference type="SAM" id="SignalP"/>
    </source>
</evidence>
<accession>I3TL16</accession>
<dbReference type="PANTHER" id="PTHR30143:SF0">
    <property type="entry name" value="2-KETO-4-PENTENOATE HYDRATASE"/>
    <property type="match status" value="1"/>
</dbReference>
<dbReference type="GO" id="GO:0016787">
    <property type="term" value="F:hydrolase activity"/>
    <property type="evidence" value="ECO:0007669"/>
    <property type="project" value="UniProtKB-KW"/>
</dbReference>
<dbReference type="GO" id="GO:0008684">
    <property type="term" value="F:2-oxopent-4-enoate hydratase activity"/>
    <property type="evidence" value="ECO:0007669"/>
    <property type="project" value="TreeGrafter"/>
</dbReference>
<dbReference type="InterPro" id="IPR050772">
    <property type="entry name" value="Hydratase-Decarb/MhpD_sf"/>
</dbReference>
<proteinExistence type="predicted"/>
<feature type="signal peptide" evidence="2">
    <location>
        <begin position="1"/>
        <end position="27"/>
    </location>
</feature>
<dbReference type="Gene3D" id="3.90.850.10">
    <property type="entry name" value="Fumarylacetoacetase-like, C-terminal domain"/>
    <property type="match status" value="1"/>
</dbReference>
<keyword evidence="4" id="KW-1185">Reference proteome</keyword>
<dbReference type="PANTHER" id="PTHR30143">
    <property type="entry name" value="ACID HYDRATASE"/>
    <property type="match status" value="1"/>
</dbReference>
<dbReference type="eggNOG" id="COG3971">
    <property type="taxonomic scope" value="Bacteria"/>
</dbReference>
<dbReference type="RefSeq" id="WP_014745132.1">
    <property type="nucleotide sequence ID" value="NC_017956.1"/>
</dbReference>
<dbReference type="KEGG" id="tmo:TMO_1615"/>
<dbReference type="SUPFAM" id="SSF56529">
    <property type="entry name" value="FAH"/>
    <property type="match status" value="1"/>
</dbReference>
<reference evidence="3 4" key="1">
    <citation type="journal article" date="2012" name="J. Am. Chem. Soc.">
        <title>Bacterial biosynthesis and maturation of the didemnin anti-cancer agents.</title>
        <authorList>
            <person name="Xu Y."/>
            <person name="Kersten R.D."/>
            <person name="Nam S.J."/>
            <person name="Lu L."/>
            <person name="Al-Suwailem A.M."/>
            <person name="Zheng H."/>
            <person name="Fenical W."/>
            <person name="Dorrestein P.C."/>
            <person name="Moore B.S."/>
            <person name="Qian P.Y."/>
        </authorList>
    </citation>
    <scope>NUCLEOTIDE SEQUENCE [LARGE SCALE GENOMIC DNA]</scope>
    <source>
        <strain evidence="3 4">KA081020-065</strain>
    </source>
</reference>
<evidence type="ECO:0000256" key="1">
    <source>
        <dbReference type="SAM" id="MobiDB-lite"/>
    </source>
</evidence>
<sequence length="337" mass="34854">MPISFRLPAMAAATSLVAALLALPAVAQQSGPRVLVPQAPAAPTTPAAPTPPGVSQPAGEPQPATRPASVALPPKVAEEAERLGRAWLARIQPKAPEVKPDLAQAYAAQDRFLAAAMPSRPAQLGWKLTLTARTTQEMFGARAPVVGRIFAGQILENGADVPRDVGARPTVEVDLAVTVKDAGIMQATNPLEVAAHLATVSAYIDVPDLLLASGEPLNAETLAMINAGMRTGVVGKAVPVQPTPEFVAAMAEMQVKVLDGHGGLIVESRSSAIMGQPLNALVWLIGHLKARGESLKPGDLITLGAISRPLPLKEGQVVRAVYTGLPGGPLEAQLSVK</sequence>
<dbReference type="EMBL" id="CP003236">
    <property type="protein sequence ID" value="AFK53454.1"/>
    <property type="molecule type" value="Genomic_DNA"/>
</dbReference>
<feature type="region of interest" description="Disordered" evidence="1">
    <location>
        <begin position="36"/>
        <end position="72"/>
    </location>
</feature>
<keyword evidence="2" id="KW-0732">Signal</keyword>
<feature type="chain" id="PRO_5003679691" evidence="2">
    <location>
        <begin position="28"/>
        <end position="337"/>
    </location>
</feature>
<dbReference type="STRING" id="1110502.TMO_1615"/>
<keyword evidence="3" id="KW-0378">Hydrolase</keyword>
<dbReference type="AlphaFoldDB" id="I3TL16"/>
<gene>
    <name evidence="3" type="primary">mhpD</name>
    <name evidence="3" type="ordered locus">TMO_1615</name>
</gene>
<dbReference type="InterPro" id="IPR036663">
    <property type="entry name" value="Fumarylacetoacetase_C_sf"/>
</dbReference>
<evidence type="ECO:0000313" key="3">
    <source>
        <dbReference type="EMBL" id="AFK53454.1"/>
    </source>
</evidence>
<protein>
    <submittedName>
        <fullName evidence="3">Fumarylacetoacetate (FAA) hydrolase</fullName>
    </submittedName>
</protein>
<dbReference type="HOGENOM" id="CLU_060136_2_0_5"/>
<dbReference type="Proteomes" id="UP000005258">
    <property type="component" value="Chromosome"/>
</dbReference>
<name>I3TL16_TISMK</name>
<evidence type="ECO:0000313" key="4">
    <source>
        <dbReference type="Proteomes" id="UP000005258"/>
    </source>
</evidence>